<evidence type="ECO:0000313" key="3">
    <source>
        <dbReference type="Proteomes" id="UP001341840"/>
    </source>
</evidence>
<feature type="compositionally biased region" description="Low complexity" evidence="1">
    <location>
        <begin position="183"/>
        <end position="193"/>
    </location>
</feature>
<keyword evidence="3" id="KW-1185">Reference proteome</keyword>
<dbReference type="Proteomes" id="UP001341840">
    <property type="component" value="Unassembled WGS sequence"/>
</dbReference>
<name>A0ABU6WQ33_9FABA</name>
<feature type="compositionally biased region" description="Basic and acidic residues" evidence="1">
    <location>
        <begin position="200"/>
        <end position="210"/>
    </location>
</feature>
<evidence type="ECO:0000313" key="2">
    <source>
        <dbReference type="EMBL" id="MED6187999.1"/>
    </source>
</evidence>
<feature type="region of interest" description="Disordered" evidence="1">
    <location>
        <begin position="91"/>
        <end position="222"/>
    </location>
</feature>
<dbReference type="EMBL" id="JASCZI010182477">
    <property type="protein sequence ID" value="MED6187999.1"/>
    <property type="molecule type" value="Genomic_DNA"/>
</dbReference>
<proteinExistence type="predicted"/>
<organism evidence="2 3">
    <name type="scientific">Stylosanthes scabra</name>
    <dbReference type="NCBI Taxonomy" id="79078"/>
    <lineage>
        <taxon>Eukaryota</taxon>
        <taxon>Viridiplantae</taxon>
        <taxon>Streptophyta</taxon>
        <taxon>Embryophyta</taxon>
        <taxon>Tracheophyta</taxon>
        <taxon>Spermatophyta</taxon>
        <taxon>Magnoliopsida</taxon>
        <taxon>eudicotyledons</taxon>
        <taxon>Gunneridae</taxon>
        <taxon>Pentapetalae</taxon>
        <taxon>rosids</taxon>
        <taxon>fabids</taxon>
        <taxon>Fabales</taxon>
        <taxon>Fabaceae</taxon>
        <taxon>Papilionoideae</taxon>
        <taxon>50 kb inversion clade</taxon>
        <taxon>dalbergioids sensu lato</taxon>
        <taxon>Dalbergieae</taxon>
        <taxon>Pterocarpus clade</taxon>
        <taxon>Stylosanthes</taxon>
    </lineage>
</organism>
<feature type="compositionally biased region" description="Acidic residues" evidence="1">
    <location>
        <begin position="211"/>
        <end position="222"/>
    </location>
</feature>
<feature type="compositionally biased region" description="Basic residues" evidence="1">
    <location>
        <begin position="91"/>
        <end position="100"/>
    </location>
</feature>
<comment type="caution">
    <text evidence="2">The sequence shown here is derived from an EMBL/GenBank/DDBJ whole genome shotgun (WGS) entry which is preliminary data.</text>
</comment>
<evidence type="ECO:0000256" key="1">
    <source>
        <dbReference type="SAM" id="MobiDB-lite"/>
    </source>
</evidence>
<sequence length="222" mass="25128">MPFELYETLDLGPLKKTKEVFTTADASIVSMTGIAENVLSSNSSIMMRYSPSQLGAPLKHSTLPHLRIFKRKASINYKRTMGELLMEEAQRRKRRLKQKSGKVQEDEPMIALRASQPIDKARPSNSAPAMPDPIVISSDSEEDREKDPKGSNSEEEDPKMDPERENQEVDSTDESEEVPKYILGEGQEENQNLGEEEPKEEGREADHEMDPNQDLEEPEEDP</sequence>
<accession>A0ABU6WQ33</accession>
<gene>
    <name evidence="2" type="ORF">PIB30_081787</name>
</gene>
<reference evidence="2 3" key="1">
    <citation type="journal article" date="2023" name="Plants (Basel)">
        <title>Bridging the Gap: Combining Genomics and Transcriptomics Approaches to Understand Stylosanthes scabra, an Orphan Legume from the Brazilian Caatinga.</title>
        <authorList>
            <person name="Ferreira-Neto J.R.C."/>
            <person name="da Silva M.D."/>
            <person name="Binneck E."/>
            <person name="de Melo N.F."/>
            <person name="da Silva R.H."/>
            <person name="de Melo A.L.T.M."/>
            <person name="Pandolfi V."/>
            <person name="Bustamante F.O."/>
            <person name="Brasileiro-Vidal A.C."/>
            <person name="Benko-Iseppon A.M."/>
        </authorList>
    </citation>
    <scope>NUCLEOTIDE SEQUENCE [LARGE SCALE GENOMIC DNA]</scope>
    <source>
        <tissue evidence="2">Leaves</tissue>
    </source>
</reference>
<protein>
    <submittedName>
        <fullName evidence="2">Uncharacterized protein</fullName>
    </submittedName>
</protein>